<comment type="caution">
    <text evidence="5">The sequence shown here is derived from an EMBL/GenBank/DDBJ whole genome shotgun (WGS) entry which is preliminary data.</text>
</comment>
<name>A0A4Q7IS77_9GAMM</name>
<dbReference type="Proteomes" id="UP000291338">
    <property type="component" value="Unassembled WGS sequence"/>
</dbReference>
<keyword evidence="3" id="KW-1133">Transmembrane helix</keyword>
<dbReference type="Gene3D" id="2.130.10.10">
    <property type="entry name" value="YVTN repeat-like/Quinoprotein amine dehydrogenase"/>
    <property type="match status" value="1"/>
</dbReference>
<evidence type="ECO:0000313" key="6">
    <source>
        <dbReference type="Proteomes" id="UP000291338"/>
    </source>
</evidence>
<dbReference type="AlphaFoldDB" id="A0A4Q7IS77"/>
<dbReference type="PROSITE" id="PS51755">
    <property type="entry name" value="OMPR_PHOB"/>
    <property type="match status" value="1"/>
</dbReference>
<evidence type="ECO:0000256" key="3">
    <source>
        <dbReference type="SAM" id="Phobius"/>
    </source>
</evidence>
<keyword evidence="3" id="KW-0472">Membrane</keyword>
<accession>A0A4Q7IS77</accession>
<keyword evidence="1 2" id="KW-0238">DNA-binding</keyword>
<dbReference type="InterPro" id="IPR036388">
    <property type="entry name" value="WH-like_DNA-bd_sf"/>
</dbReference>
<dbReference type="SUPFAM" id="SSF69304">
    <property type="entry name" value="Tricorn protease N-terminal domain"/>
    <property type="match status" value="1"/>
</dbReference>
<organism evidence="5 6">
    <name type="scientific">Pseudoalteromonas phenolica</name>
    <dbReference type="NCBI Taxonomy" id="161398"/>
    <lineage>
        <taxon>Bacteria</taxon>
        <taxon>Pseudomonadati</taxon>
        <taxon>Pseudomonadota</taxon>
        <taxon>Gammaproteobacteria</taxon>
        <taxon>Alteromonadales</taxon>
        <taxon>Pseudoalteromonadaceae</taxon>
        <taxon>Pseudoalteromonas</taxon>
    </lineage>
</organism>
<dbReference type="SUPFAM" id="SSF82171">
    <property type="entry name" value="DPP6 N-terminal domain-like"/>
    <property type="match status" value="1"/>
</dbReference>
<dbReference type="InterPro" id="IPR015943">
    <property type="entry name" value="WD40/YVTN_repeat-like_dom_sf"/>
</dbReference>
<evidence type="ECO:0000256" key="2">
    <source>
        <dbReference type="PROSITE-ProRule" id="PRU01091"/>
    </source>
</evidence>
<proteinExistence type="predicted"/>
<dbReference type="SMART" id="SM00862">
    <property type="entry name" value="Trans_reg_C"/>
    <property type="match status" value="1"/>
</dbReference>
<dbReference type="GO" id="GO:0006355">
    <property type="term" value="P:regulation of DNA-templated transcription"/>
    <property type="evidence" value="ECO:0007669"/>
    <property type="project" value="InterPro"/>
</dbReference>
<dbReference type="SUPFAM" id="SSF46894">
    <property type="entry name" value="C-terminal effector domain of the bipartite response regulators"/>
    <property type="match status" value="1"/>
</dbReference>
<feature type="transmembrane region" description="Helical" evidence="3">
    <location>
        <begin position="118"/>
        <end position="139"/>
    </location>
</feature>
<feature type="DNA-binding region" description="OmpR/PhoB-type" evidence="2">
    <location>
        <begin position="2"/>
        <end position="100"/>
    </location>
</feature>
<dbReference type="Gene3D" id="1.10.10.10">
    <property type="entry name" value="Winged helix-like DNA-binding domain superfamily/Winged helix DNA-binding domain"/>
    <property type="match status" value="1"/>
</dbReference>
<dbReference type="InterPro" id="IPR001867">
    <property type="entry name" value="OmpR/PhoB-type_DNA-bd"/>
</dbReference>
<dbReference type="GO" id="GO:0000160">
    <property type="term" value="P:phosphorelay signal transduction system"/>
    <property type="evidence" value="ECO:0007669"/>
    <property type="project" value="InterPro"/>
</dbReference>
<dbReference type="EMBL" id="PPSX01000006">
    <property type="protein sequence ID" value="RZQ54910.1"/>
    <property type="molecule type" value="Genomic_DNA"/>
</dbReference>
<keyword evidence="3" id="KW-0812">Transmembrane</keyword>
<dbReference type="Pfam" id="PF07676">
    <property type="entry name" value="PD40"/>
    <property type="match status" value="1"/>
</dbReference>
<dbReference type="CDD" id="cd00383">
    <property type="entry name" value="trans_reg_C"/>
    <property type="match status" value="1"/>
</dbReference>
<evidence type="ECO:0000313" key="5">
    <source>
        <dbReference type="EMBL" id="RZQ54910.1"/>
    </source>
</evidence>
<feature type="domain" description="OmpR/PhoB-type" evidence="4">
    <location>
        <begin position="2"/>
        <end position="100"/>
    </location>
</feature>
<dbReference type="GO" id="GO:0003677">
    <property type="term" value="F:DNA binding"/>
    <property type="evidence" value="ECO:0007669"/>
    <property type="project" value="UniProtKB-UniRule"/>
</dbReference>
<protein>
    <recommendedName>
        <fullName evidence="4">OmpR/PhoB-type domain-containing protein</fullName>
    </recommendedName>
</protein>
<reference evidence="5 6" key="1">
    <citation type="submission" date="2018-01" db="EMBL/GenBank/DDBJ databases">
        <title>Co-occurrence of chitin degradation, pigmentation and bioactivity in marine Pseudoalteromonas.</title>
        <authorList>
            <person name="Paulsen S."/>
            <person name="Gram L."/>
            <person name="Machado H."/>
        </authorList>
    </citation>
    <scope>NUCLEOTIDE SEQUENCE [LARGE SCALE GENOMIC DNA]</scope>
    <source>
        <strain evidence="5 6">S3898</strain>
    </source>
</reference>
<evidence type="ECO:0000256" key="1">
    <source>
        <dbReference type="ARBA" id="ARBA00023125"/>
    </source>
</evidence>
<dbReference type="Pfam" id="PF00486">
    <property type="entry name" value="Trans_reg_C"/>
    <property type="match status" value="1"/>
</dbReference>
<dbReference type="RefSeq" id="WP_130253910.1">
    <property type="nucleotide sequence ID" value="NZ_PPSX01000006.1"/>
</dbReference>
<dbReference type="InterPro" id="IPR016032">
    <property type="entry name" value="Sig_transdc_resp-reg_C-effctor"/>
</dbReference>
<sequence>MNRNFKIKDYQIEPATSSVRLFNREFRLEPKVMSVLCLLAQKPGKVFSKTEILEHVWPNQIVDPELVTRAIFELRKLFCDDPKQPQYIRTIPRKGYILLPSIELVEQNTTKKNHSKPLIAVSLIILCVGAFLAVSYWAVAPTEIKTAEKLIYSRSDSLYEVIKDPQNNTLAFVAGERNNHHIFVKDLNTNKINKITEQASNYRGLTLLNGKLISIRCQKACELIEYMNEGRKVLRNFEQRINDFTVSPDGKYLALNVFERGESLIAILDLASPNSEFEYTGLGTSTKSPTFIKNSELIYIGNDKDNKINLVRYDLQNNQATFIETPLTRLYELTHINQNQLAIIGKHKNENGVWLYDLANNSVNLLKALTPEETIQDIHSNNKNLLINAQTSRVDIWVKEQPHLDINHPSLNLNGVLSTDSNNLYFASNRTGSYELWKSQASGSTRLSSVKADLIDKIMSSKNSDHIALTLFSEHKKYLVVFSSPESKIILKTEVPHTANLIGWSESNDEIFLSKKNAQSYDLMSFSFQDKTLKTIALDAGYVATRNEQGLIYYDFISRSLILKNQNKQITLLEFSDLGIRRLPSCLKLDGDLLYYCERQQNSQVVYSININNKQRETVSNVPVNVFVTDVKGSAVAYDLKSYGHSNLYEIEIL</sequence>
<gene>
    <name evidence="5" type="ORF">C1E23_01660</name>
</gene>
<evidence type="ECO:0000259" key="4">
    <source>
        <dbReference type="PROSITE" id="PS51755"/>
    </source>
</evidence>
<dbReference type="InterPro" id="IPR011659">
    <property type="entry name" value="WD40"/>
</dbReference>